<sequence length="324" mass="36467">MATGKMNQLVVMVNLCSSVVEGIEHLITSQGNDRLKEDAVSGLLTLEENLKGLQADKSVIHETRWLAEVIKNWLFVYDGEFRDRLYRWYFKALKELRNLMFAEIEICPVCAGKGTVHYGASLYIEGDEEGKELLSPVRIFMKCEECGNYYLAKEEPWVVKRKKKTGHSQAKCKRILADIERLASGNTMLFIGSQNSQLYKEAVSAGYEMDVLNGTEPVSPVIRGSYAVVIIEHLTDNRDMNAILDRATESLSDGGILWFDGPDLDKSMDLLQKKGNTLWRQAASEVYLTKEGTKNLLRLFGLTVESSKSVGTTLRRIEIIAKKA</sequence>
<reference evidence="1 2" key="1">
    <citation type="submission" date="2018-02" db="EMBL/GenBank/DDBJ databases">
        <title>Genomic Encyclopedia of Archaeal and Bacterial Type Strains, Phase II (KMG-II): from individual species to whole genera.</title>
        <authorList>
            <person name="Goeker M."/>
        </authorList>
    </citation>
    <scope>NUCLEOTIDE SEQUENCE [LARGE SCALE GENOMIC DNA]</scope>
    <source>
        <strain evidence="1 2">DSM 3808</strain>
    </source>
</reference>
<name>A0A2S6HPN0_9FIRM</name>
<keyword evidence="2" id="KW-1185">Reference proteome</keyword>
<accession>A0A2S6HPN0</accession>
<dbReference type="Proteomes" id="UP000237749">
    <property type="component" value="Unassembled WGS sequence"/>
</dbReference>
<proteinExistence type="predicted"/>
<comment type="caution">
    <text evidence="1">The sequence shown here is derived from an EMBL/GenBank/DDBJ whole genome shotgun (WGS) entry which is preliminary data.</text>
</comment>
<organism evidence="1 2">
    <name type="scientific">Lacrimispora xylanisolvens</name>
    <dbReference type="NCBI Taxonomy" id="384636"/>
    <lineage>
        <taxon>Bacteria</taxon>
        <taxon>Bacillati</taxon>
        <taxon>Bacillota</taxon>
        <taxon>Clostridia</taxon>
        <taxon>Lachnospirales</taxon>
        <taxon>Lachnospiraceae</taxon>
        <taxon>Lacrimispora</taxon>
    </lineage>
</organism>
<evidence type="ECO:0008006" key="3">
    <source>
        <dbReference type="Google" id="ProtNLM"/>
    </source>
</evidence>
<evidence type="ECO:0000313" key="1">
    <source>
        <dbReference type="EMBL" id="PPK79485.1"/>
    </source>
</evidence>
<dbReference type="EMBL" id="PTJA01000010">
    <property type="protein sequence ID" value="PPK79485.1"/>
    <property type="molecule type" value="Genomic_DNA"/>
</dbReference>
<dbReference type="RefSeq" id="WP_104438345.1">
    <property type="nucleotide sequence ID" value="NZ_PTJA01000010.1"/>
</dbReference>
<protein>
    <recommendedName>
        <fullName evidence="3">Methyltransferase family protein</fullName>
    </recommendedName>
</protein>
<evidence type="ECO:0000313" key="2">
    <source>
        <dbReference type="Proteomes" id="UP000237749"/>
    </source>
</evidence>
<dbReference type="AlphaFoldDB" id="A0A2S6HPN0"/>
<gene>
    <name evidence="1" type="ORF">BXY41_110211</name>
</gene>